<evidence type="ECO:0000313" key="1">
    <source>
        <dbReference type="EMBL" id="KAJ3481935.1"/>
    </source>
</evidence>
<gene>
    <name evidence="1" type="ORF">NLG97_g7699</name>
</gene>
<reference evidence="1" key="1">
    <citation type="submission" date="2022-07" db="EMBL/GenBank/DDBJ databases">
        <title>Genome Sequence of Lecanicillium saksenae.</title>
        <authorList>
            <person name="Buettner E."/>
        </authorList>
    </citation>
    <scope>NUCLEOTIDE SEQUENCE</scope>
    <source>
        <strain evidence="1">VT-O1</strain>
    </source>
</reference>
<accession>A0ACC1QM71</accession>
<dbReference type="Proteomes" id="UP001148737">
    <property type="component" value="Unassembled WGS sequence"/>
</dbReference>
<sequence>MDQINWIITTKLPGTTAMGSIYRMSYPQRHRFVQDLTSIVKQINSIPNHTGQLICGAGGGRIYDWRCAMSFGCGPFNTEEAFNKHISKDSQVETYMSDAFETKYKSVFTHGDLHFCNILAHNGRLTGIVDWESAGFMPEYWDFKKTMRVKKVPDEIDIIRKIWSHKYDHELKVERRLWQGYPLGDPEET</sequence>
<name>A0ACC1QM71_9HYPO</name>
<evidence type="ECO:0000313" key="2">
    <source>
        <dbReference type="Proteomes" id="UP001148737"/>
    </source>
</evidence>
<dbReference type="EMBL" id="JANAKD010001218">
    <property type="protein sequence ID" value="KAJ3481935.1"/>
    <property type="molecule type" value="Genomic_DNA"/>
</dbReference>
<organism evidence="1 2">
    <name type="scientific">Lecanicillium saksenae</name>
    <dbReference type="NCBI Taxonomy" id="468837"/>
    <lineage>
        <taxon>Eukaryota</taxon>
        <taxon>Fungi</taxon>
        <taxon>Dikarya</taxon>
        <taxon>Ascomycota</taxon>
        <taxon>Pezizomycotina</taxon>
        <taxon>Sordariomycetes</taxon>
        <taxon>Hypocreomycetidae</taxon>
        <taxon>Hypocreales</taxon>
        <taxon>Cordycipitaceae</taxon>
        <taxon>Lecanicillium</taxon>
    </lineage>
</organism>
<comment type="caution">
    <text evidence="1">The sequence shown here is derived from an EMBL/GenBank/DDBJ whole genome shotgun (WGS) entry which is preliminary data.</text>
</comment>
<keyword evidence="2" id="KW-1185">Reference proteome</keyword>
<protein>
    <submittedName>
        <fullName evidence="1">Uncharacterized protein</fullName>
    </submittedName>
</protein>
<proteinExistence type="predicted"/>